<dbReference type="EMBL" id="JAYMYQ010000001">
    <property type="protein sequence ID" value="KAK7361445.1"/>
    <property type="molecule type" value="Genomic_DNA"/>
</dbReference>
<reference evidence="1 2" key="1">
    <citation type="submission" date="2024-01" db="EMBL/GenBank/DDBJ databases">
        <title>The genomes of 5 underutilized Papilionoideae crops provide insights into root nodulation and disease resistanc.</title>
        <authorList>
            <person name="Jiang F."/>
        </authorList>
    </citation>
    <scope>NUCLEOTIDE SEQUENCE [LARGE SCALE GENOMIC DNA]</scope>
    <source>
        <strain evidence="1">LVBAO_FW01</strain>
        <tissue evidence="1">Leaves</tissue>
    </source>
</reference>
<sequence length="131" mass="14997">MAAHRIRFWGNDEPITNSATHLTLMHMEGTEHSKCIHITHCSPNICFPWGVKSGWQRTILKVGSFADEPKLRLRVRPFTTNSLMPMVLDSLASTNVNHRKACLPWCYLATPCIKQRWHSQRPTDGSDPPMF</sequence>
<evidence type="ECO:0000313" key="1">
    <source>
        <dbReference type="EMBL" id="KAK7361445.1"/>
    </source>
</evidence>
<proteinExistence type="predicted"/>
<dbReference type="AlphaFoldDB" id="A0AAN9R3Z1"/>
<name>A0AAN9R3Z1_CANGL</name>
<gene>
    <name evidence="1" type="ORF">VNO77_03509</name>
</gene>
<keyword evidence="2" id="KW-1185">Reference proteome</keyword>
<dbReference type="Proteomes" id="UP001367508">
    <property type="component" value="Unassembled WGS sequence"/>
</dbReference>
<accession>A0AAN9R3Z1</accession>
<protein>
    <submittedName>
        <fullName evidence="1">Uncharacterized protein</fullName>
    </submittedName>
</protein>
<evidence type="ECO:0000313" key="2">
    <source>
        <dbReference type="Proteomes" id="UP001367508"/>
    </source>
</evidence>
<comment type="caution">
    <text evidence="1">The sequence shown here is derived from an EMBL/GenBank/DDBJ whole genome shotgun (WGS) entry which is preliminary data.</text>
</comment>
<organism evidence="1 2">
    <name type="scientific">Canavalia gladiata</name>
    <name type="common">Sword bean</name>
    <name type="synonym">Dolichos gladiatus</name>
    <dbReference type="NCBI Taxonomy" id="3824"/>
    <lineage>
        <taxon>Eukaryota</taxon>
        <taxon>Viridiplantae</taxon>
        <taxon>Streptophyta</taxon>
        <taxon>Embryophyta</taxon>
        <taxon>Tracheophyta</taxon>
        <taxon>Spermatophyta</taxon>
        <taxon>Magnoliopsida</taxon>
        <taxon>eudicotyledons</taxon>
        <taxon>Gunneridae</taxon>
        <taxon>Pentapetalae</taxon>
        <taxon>rosids</taxon>
        <taxon>fabids</taxon>
        <taxon>Fabales</taxon>
        <taxon>Fabaceae</taxon>
        <taxon>Papilionoideae</taxon>
        <taxon>50 kb inversion clade</taxon>
        <taxon>NPAAA clade</taxon>
        <taxon>indigoferoid/millettioid clade</taxon>
        <taxon>Phaseoleae</taxon>
        <taxon>Canavalia</taxon>
    </lineage>
</organism>